<feature type="domain" description="ABC3 transporter permease C-terminal" evidence="8">
    <location>
        <begin position="275"/>
        <end position="394"/>
    </location>
</feature>
<name>A0A8J7PCI7_9BACT</name>
<dbReference type="Proteomes" id="UP000664277">
    <property type="component" value="Unassembled WGS sequence"/>
</dbReference>
<feature type="transmembrane region" description="Helical" evidence="7">
    <location>
        <begin position="417"/>
        <end position="435"/>
    </location>
</feature>
<keyword evidence="5 7" id="KW-1133">Transmembrane helix</keyword>
<feature type="transmembrane region" description="Helical" evidence="7">
    <location>
        <begin position="314"/>
        <end position="341"/>
    </location>
</feature>
<feature type="transmembrane region" description="Helical" evidence="7">
    <location>
        <begin position="826"/>
        <end position="844"/>
    </location>
</feature>
<dbReference type="InterPro" id="IPR003838">
    <property type="entry name" value="ABC3_permease_C"/>
</dbReference>
<keyword evidence="6 7" id="KW-0472">Membrane</keyword>
<feature type="transmembrane region" description="Helical" evidence="7">
    <location>
        <begin position="733"/>
        <end position="756"/>
    </location>
</feature>
<evidence type="ECO:0000256" key="1">
    <source>
        <dbReference type="ARBA" id="ARBA00004651"/>
    </source>
</evidence>
<dbReference type="EMBL" id="JAFLCK010000011">
    <property type="protein sequence ID" value="MBN8660491.1"/>
    <property type="molecule type" value="Genomic_DNA"/>
</dbReference>
<feature type="transmembrane region" description="Helical" evidence="7">
    <location>
        <begin position="497"/>
        <end position="518"/>
    </location>
</feature>
<feature type="transmembrane region" description="Helical" evidence="7">
    <location>
        <begin position="777"/>
        <end position="806"/>
    </location>
</feature>
<evidence type="ECO:0000256" key="4">
    <source>
        <dbReference type="ARBA" id="ARBA00022692"/>
    </source>
</evidence>
<dbReference type="InterPro" id="IPR051447">
    <property type="entry name" value="Lipoprotein-release_system"/>
</dbReference>
<evidence type="ECO:0000256" key="5">
    <source>
        <dbReference type="ARBA" id="ARBA00022989"/>
    </source>
</evidence>
<protein>
    <submittedName>
        <fullName evidence="10">FtsX-like permease family protein</fullName>
    </submittedName>
</protein>
<evidence type="ECO:0000313" key="11">
    <source>
        <dbReference type="Proteomes" id="UP000664277"/>
    </source>
</evidence>
<dbReference type="GO" id="GO:0098797">
    <property type="term" value="C:plasma membrane protein complex"/>
    <property type="evidence" value="ECO:0007669"/>
    <property type="project" value="TreeGrafter"/>
</dbReference>
<dbReference type="InterPro" id="IPR025857">
    <property type="entry name" value="MacB_PCD"/>
</dbReference>
<keyword evidence="3" id="KW-1003">Cell membrane</keyword>
<comment type="similarity">
    <text evidence="2">Belongs to the ABC-4 integral membrane protein family. LolC/E subfamily.</text>
</comment>
<reference evidence="10" key="1">
    <citation type="submission" date="2021-02" db="EMBL/GenBank/DDBJ databases">
        <title>Genome-Resolved Metagenomics of a Microbial Community Performing Photosynthetic Biological Nutrient Removal.</title>
        <authorList>
            <person name="Mcdaniel E.A."/>
        </authorList>
    </citation>
    <scope>NUCLEOTIDE SEQUENCE</scope>
    <source>
        <strain evidence="10">UWPOB_OBS1</strain>
    </source>
</reference>
<keyword evidence="4 7" id="KW-0812">Transmembrane</keyword>
<evidence type="ECO:0000256" key="7">
    <source>
        <dbReference type="SAM" id="Phobius"/>
    </source>
</evidence>
<feature type="transmembrane region" description="Helical" evidence="7">
    <location>
        <begin position="29"/>
        <end position="48"/>
    </location>
</feature>
<dbReference type="Pfam" id="PF12704">
    <property type="entry name" value="MacB_PCD"/>
    <property type="match status" value="2"/>
</dbReference>
<feature type="domain" description="MacB-like periplasmic core" evidence="9">
    <location>
        <begin position="28"/>
        <end position="243"/>
    </location>
</feature>
<evidence type="ECO:0000256" key="6">
    <source>
        <dbReference type="ARBA" id="ARBA00023136"/>
    </source>
</evidence>
<dbReference type="PANTHER" id="PTHR30489:SF0">
    <property type="entry name" value="LIPOPROTEIN-RELEASING SYSTEM TRANSMEMBRANE PROTEIN LOLE"/>
    <property type="match status" value="1"/>
</dbReference>
<feature type="transmembrane region" description="Helical" evidence="7">
    <location>
        <begin position="272"/>
        <end position="293"/>
    </location>
</feature>
<comment type="subcellular location">
    <subcellularLocation>
        <location evidence="1">Cell membrane</location>
        <topology evidence="1">Multi-pass membrane protein</topology>
    </subcellularLocation>
</comment>
<evidence type="ECO:0000313" key="10">
    <source>
        <dbReference type="EMBL" id="MBN8660491.1"/>
    </source>
</evidence>
<dbReference type="GO" id="GO:0044874">
    <property type="term" value="P:lipoprotein localization to outer membrane"/>
    <property type="evidence" value="ECO:0007669"/>
    <property type="project" value="TreeGrafter"/>
</dbReference>
<sequence length="861" mass="93445">MADGTSDFRLKLFKNFVLRDIRRNMVRTGLTVAGIALGVAVFLAISIANDTALSRFRQTVSQVAGKADLELLPLSSDSMDENILADLYFLSQVGVKFAPLIDEHLVLKNGEVVQIIGLDMLADPEFKRYEENDDSQSKDSNGGELDSSVFAPNSALVGGALAERLAVKPGDFISCLTGDGEARLKVAGVMSKSGLGGAYSGNLLVTDLPLAQSLTGLAGRVSRIDMISGSGNDSAAIAEKLRQVVPPDVMVGSPDTRSEQASKMTRSFEYNLLALTLIALMVGMFLIYNTMTITVLRRRPEIGVLRALGVDRRVILQMFLFEALFIGALGTVFGLILGAFLSQGALMAVAQTFQYFYFKVPLEKVSPDLSQYLLAFAVGMSLTLIASLPPLFEAVAVAPAEATRRASFESRLRLARGWLFAVGLFCLALCYLSSLQGPVFEFPFFGYLAAFLSIVGASLLMPLLLSLTLPVLARFLGRFSPRGRLAASSLSGTLSRTAVASASLMIGIAMMVSLAIMISSFRKTVTQWIDQSFQADLWMQSQARAAGNKGARLPERLVKEVAAVPGVAAAEGFVDRRIIYKDMPVFLGAADFDVLARFGNQLFLSKRSNKEVCEHMQGLRAIVSEPFAVRRNLKRGDKLTLDVEGGKRDFIVEDVFYDYASDLGYIIIPRDVYKDLYRDDQVSNVAIYLDANADLAKVKGELYRRLGNLSISSTQELRKQAITIFDRTFAITYALHTIAVVVSILSVMNALFALTLESKREFAILRYLGAAGKDLASIVYTQAAILALSGNIGGIALGYILSLLLTHVINKQSFGWSVQYSIPFDFILQSSFLVLVTAVASASLPAKVAAKTPAPEVIRDE</sequence>
<feature type="transmembrane region" description="Helical" evidence="7">
    <location>
        <begin position="447"/>
        <end position="476"/>
    </location>
</feature>
<dbReference type="PANTHER" id="PTHR30489">
    <property type="entry name" value="LIPOPROTEIN-RELEASING SYSTEM TRANSMEMBRANE PROTEIN LOLE"/>
    <property type="match status" value="1"/>
</dbReference>
<feature type="transmembrane region" description="Helical" evidence="7">
    <location>
        <begin position="372"/>
        <end position="396"/>
    </location>
</feature>
<gene>
    <name evidence="10" type="ORF">J0M35_09030</name>
</gene>
<evidence type="ECO:0000259" key="9">
    <source>
        <dbReference type="Pfam" id="PF12704"/>
    </source>
</evidence>
<feature type="domain" description="ABC3 transporter permease C-terminal" evidence="8">
    <location>
        <begin position="737"/>
        <end position="853"/>
    </location>
</feature>
<feature type="domain" description="MacB-like periplasmic core" evidence="9">
    <location>
        <begin position="497"/>
        <end position="702"/>
    </location>
</feature>
<accession>A0A8J7PCI7</accession>
<dbReference type="AlphaFoldDB" id="A0A8J7PCI7"/>
<evidence type="ECO:0000259" key="8">
    <source>
        <dbReference type="Pfam" id="PF02687"/>
    </source>
</evidence>
<comment type="caution">
    <text evidence="10">The sequence shown here is derived from an EMBL/GenBank/DDBJ whole genome shotgun (WGS) entry which is preliminary data.</text>
</comment>
<organism evidence="10 11">
    <name type="scientific">Candidatus Obscuribacter phosphatis</name>
    <dbReference type="NCBI Taxonomy" id="1906157"/>
    <lineage>
        <taxon>Bacteria</taxon>
        <taxon>Bacillati</taxon>
        <taxon>Candidatus Melainabacteria</taxon>
        <taxon>Candidatus Obscuribacterales</taxon>
        <taxon>Candidatus Obscuribacteraceae</taxon>
        <taxon>Candidatus Obscuribacter</taxon>
    </lineage>
</organism>
<dbReference type="Pfam" id="PF02687">
    <property type="entry name" value="FtsX"/>
    <property type="match status" value="2"/>
</dbReference>
<proteinExistence type="inferred from homology"/>
<evidence type="ECO:0000256" key="3">
    <source>
        <dbReference type="ARBA" id="ARBA00022475"/>
    </source>
</evidence>
<evidence type="ECO:0000256" key="2">
    <source>
        <dbReference type="ARBA" id="ARBA00005236"/>
    </source>
</evidence>